<organism evidence="2 3">
    <name type="scientific">Polyplosphaeria fusca</name>
    <dbReference type="NCBI Taxonomy" id="682080"/>
    <lineage>
        <taxon>Eukaryota</taxon>
        <taxon>Fungi</taxon>
        <taxon>Dikarya</taxon>
        <taxon>Ascomycota</taxon>
        <taxon>Pezizomycotina</taxon>
        <taxon>Dothideomycetes</taxon>
        <taxon>Pleosporomycetidae</taxon>
        <taxon>Pleosporales</taxon>
        <taxon>Tetraplosphaeriaceae</taxon>
        <taxon>Polyplosphaeria</taxon>
    </lineage>
</organism>
<feature type="compositionally biased region" description="Polar residues" evidence="1">
    <location>
        <begin position="458"/>
        <end position="470"/>
    </location>
</feature>
<feature type="region of interest" description="Disordered" evidence="1">
    <location>
        <begin position="278"/>
        <end position="315"/>
    </location>
</feature>
<feature type="compositionally biased region" description="Basic and acidic residues" evidence="1">
    <location>
        <begin position="103"/>
        <end position="124"/>
    </location>
</feature>
<name>A0A9P4QSJ7_9PLEO</name>
<dbReference type="Proteomes" id="UP000799444">
    <property type="component" value="Unassembled WGS sequence"/>
</dbReference>
<protein>
    <submittedName>
        <fullName evidence="2">Uncharacterized protein</fullName>
    </submittedName>
</protein>
<feature type="region of interest" description="Disordered" evidence="1">
    <location>
        <begin position="92"/>
        <end position="248"/>
    </location>
</feature>
<feature type="region of interest" description="Disordered" evidence="1">
    <location>
        <begin position="592"/>
        <end position="657"/>
    </location>
</feature>
<feature type="compositionally biased region" description="Basic and acidic residues" evidence="1">
    <location>
        <begin position="603"/>
        <end position="617"/>
    </location>
</feature>
<feature type="compositionally biased region" description="Polar residues" evidence="1">
    <location>
        <begin position="178"/>
        <end position="191"/>
    </location>
</feature>
<dbReference type="AlphaFoldDB" id="A0A9P4QSJ7"/>
<gene>
    <name evidence="2" type="ORF">EJ04DRAFT_296738</name>
</gene>
<evidence type="ECO:0000313" key="2">
    <source>
        <dbReference type="EMBL" id="KAF2733053.1"/>
    </source>
</evidence>
<feature type="compositionally biased region" description="Basic and acidic residues" evidence="1">
    <location>
        <begin position="278"/>
        <end position="293"/>
    </location>
</feature>
<sequence>MAASLTSRPHLSTYSTNDSLGDAFFSLEESDPLLFEDMVFGEEGARLQSVDHEDAPLPEHGEYHLSVRPTAQLRHSSSEHVLGSRHLVLPSDQTSHVDRHKRPTFELKKRSPKREASRLTDSNHRVLRRTTSNTSIERRLPHHDSAVDSGTLRKRLIMQTKHTGKEPVRPWRVRRARTASSPFRWTASRSPSRPGFKWFPRRSSEPTTPAVKKKGRHLPLKPCMKRESKSTTHTPSNERSDGSEDLAQVQKLRRVKTVDFEDTVSKRLLALPPLKVWTDETRPSSPDDGRKIEPPPTRAARRVSTHFEPTTKSKPAEPAITRTDVHVVAIAPSWNEDVVPDEGGIDPATPTMQIVESAAGCYEVIWDDIEPQHDIQRARRSSSASIALRSAGSSPLKGLERVNSKLTEWSWGRQGLPEPFKPQIVVFPDDDGQDTTFDSAVDHDELLIIAPPNSVRGSATVSRRASQPSIARTARTESHKELDPEEMIPLSPEQLRATQAPLDVPTPDASKVRPGQLIGASRRTKMPVKDRRLSNVEDSELKFRGHRDSVTLARSRIFNAGGVSPELFMHRDSVSMAKKRMHAKNHATLGARDIPHADNGTDDMSHAPRPEVDHVHEGSLSAQKHQDAVQGLKTSNSTSMLQAPPSPPHHRHIRIME</sequence>
<comment type="caution">
    <text evidence="2">The sequence shown here is derived from an EMBL/GenBank/DDBJ whole genome shotgun (WGS) entry which is preliminary data.</text>
</comment>
<feature type="compositionally biased region" description="Basic and acidic residues" evidence="1">
    <location>
        <begin position="136"/>
        <end position="146"/>
    </location>
</feature>
<evidence type="ECO:0000256" key="1">
    <source>
        <dbReference type="SAM" id="MobiDB-lite"/>
    </source>
</evidence>
<reference evidence="2" key="1">
    <citation type="journal article" date="2020" name="Stud. Mycol.">
        <title>101 Dothideomycetes genomes: a test case for predicting lifestyles and emergence of pathogens.</title>
        <authorList>
            <person name="Haridas S."/>
            <person name="Albert R."/>
            <person name="Binder M."/>
            <person name="Bloem J."/>
            <person name="Labutti K."/>
            <person name="Salamov A."/>
            <person name="Andreopoulos B."/>
            <person name="Baker S."/>
            <person name="Barry K."/>
            <person name="Bills G."/>
            <person name="Bluhm B."/>
            <person name="Cannon C."/>
            <person name="Castanera R."/>
            <person name="Culley D."/>
            <person name="Daum C."/>
            <person name="Ezra D."/>
            <person name="Gonzalez J."/>
            <person name="Henrissat B."/>
            <person name="Kuo A."/>
            <person name="Liang C."/>
            <person name="Lipzen A."/>
            <person name="Lutzoni F."/>
            <person name="Magnuson J."/>
            <person name="Mondo S."/>
            <person name="Nolan M."/>
            <person name="Ohm R."/>
            <person name="Pangilinan J."/>
            <person name="Park H.-J."/>
            <person name="Ramirez L."/>
            <person name="Alfaro M."/>
            <person name="Sun H."/>
            <person name="Tritt A."/>
            <person name="Yoshinaga Y."/>
            <person name="Zwiers L.-H."/>
            <person name="Turgeon B."/>
            <person name="Goodwin S."/>
            <person name="Spatafora J."/>
            <person name="Crous P."/>
            <person name="Grigoriev I."/>
        </authorList>
    </citation>
    <scope>NUCLEOTIDE SEQUENCE</scope>
    <source>
        <strain evidence="2">CBS 125425</strain>
    </source>
</reference>
<feature type="compositionally biased region" description="Polar residues" evidence="1">
    <location>
        <begin position="632"/>
        <end position="641"/>
    </location>
</feature>
<dbReference type="EMBL" id="ML996167">
    <property type="protein sequence ID" value="KAF2733053.1"/>
    <property type="molecule type" value="Genomic_DNA"/>
</dbReference>
<feature type="compositionally biased region" description="Basic and acidic residues" evidence="1">
    <location>
        <begin position="224"/>
        <end position="242"/>
    </location>
</feature>
<feature type="compositionally biased region" description="Basic residues" evidence="1">
    <location>
        <begin position="648"/>
        <end position="657"/>
    </location>
</feature>
<feature type="region of interest" description="Disordered" evidence="1">
    <location>
        <begin position="458"/>
        <end position="484"/>
    </location>
</feature>
<dbReference type="OrthoDB" id="3944862at2759"/>
<accession>A0A9P4QSJ7</accession>
<keyword evidence="3" id="KW-1185">Reference proteome</keyword>
<proteinExistence type="predicted"/>
<evidence type="ECO:0000313" key="3">
    <source>
        <dbReference type="Proteomes" id="UP000799444"/>
    </source>
</evidence>